<dbReference type="Pfam" id="PF02836">
    <property type="entry name" value="Glyco_hydro_2_C"/>
    <property type="match status" value="1"/>
</dbReference>
<reference evidence="11 12" key="1">
    <citation type="journal article" date="2013" name="Genome Biol.">
        <title>Genome of Acanthamoeba castellanii highlights extensive lateral gene transfer and early evolution of tyrosine kinase signaling.</title>
        <authorList>
            <person name="Clarke M."/>
            <person name="Lohan A.J."/>
            <person name="Liu B."/>
            <person name="Lagkouvardos I."/>
            <person name="Roy S."/>
            <person name="Zafar N."/>
            <person name="Bertelli C."/>
            <person name="Schilde C."/>
            <person name="Kianianmomeni A."/>
            <person name="Burglin T.R."/>
            <person name="Frech C."/>
            <person name="Turcotte B."/>
            <person name="Kopec K.O."/>
            <person name="Synnott J.M."/>
            <person name="Choo C."/>
            <person name="Paponov I."/>
            <person name="Finkler A."/>
            <person name="Soon Heng Tan C."/>
            <person name="Hutchins A.P."/>
            <person name="Weinmeier T."/>
            <person name="Rattei T."/>
            <person name="Chu J.S."/>
            <person name="Gimenez G."/>
            <person name="Irimia M."/>
            <person name="Rigden D.J."/>
            <person name="Fitzpatrick D.A."/>
            <person name="Lorenzo-Morales J."/>
            <person name="Bateman A."/>
            <person name="Chiu C.H."/>
            <person name="Tang P."/>
            <person name="Hegemann P."/>
            <person name="Fromm H."/>
            <person name="Raoult D."/>
            <person name="Greub G."/>
            <person name="Miranda-Saavedra D."/>
            <person name="Chen N."/>
            <person name="Nash P."/>
            <person name="Ginger M.L."/>
            <person name="Horn M."/>
            <person name="Schaap P."/>
            <person name="Caler L."/>
            <person name="Loftus B."/>
        </authorList>
    </citation>
    <scope>NUCLEOTIDE SEQUENCE [LARGE SCALE GENOMIC DNA]</scope>
    <source>
        <strain evidence="11 12">Neff</strain>
    </source>
</reference>
<dbReference type="InterPro" id="IPR041625">
    <property type="entry name" value="Beta-mannosidase_Ig"/>
</dbReference>
<dbReference type="GeneID" id="14924207"/>
<dbReference type="VEuPathDB" id="AmoebaDB:ACA1_068180"/>
<keyword evidence="12" id="KW-1185">Reference proteome</keyword>
<dbReference type="Gene3D" id="3.20.20.80">
    <property type="entry name" value="Glycosidases"/>
    <property type="match status" value="1"/>
</dbReference>
<proteinExistence type="predicted"/>
<dbReference type="EMBL" id="KB007857">
    <property type="protein sequence ID" value="ELR23234.1"/>
    <property type="molecule type" value="Genomic_DNA"/>
</dbReference>
<evidence type="ECO:0000256" key="6">
    <source>
        <dbReference type="ARBA" id="ARBA00023295"/>
    </source>
</evidence>
<name>L8HCH4_ACACF</name>
<dbReference type="InterPro" id="IPR017853">
    <property type="entry name" value="GH"/>
</dbReference>
<evidence type="ECO:0000256" key="7">
    <source>
        <dbReference type="SAM" id="MobiDB-lite"/>
    </source>
</evidence>
<feature type="region of interest" description="Disordered" evidence="7">
    <location>
        <begin position="31"/>
        <end position="53"/>
    </location>
</feature>
<evidence type="ECO:0000256" key="1">
    <source>
        <dbReference type="ARBA" id="ARBA00000829"/>
    </source>
</evidence>
<evidence type="ECO:0000313" key="11">
    <source>
        <dbReference type="EMBL" id="ELR23234.1"/>
    </source>
</evidence>
<dbReference type="SUPFAM" id="SSF49303">
    <property type="entry name" value="beta-Galactosidase/glucuronidase domain"/>
    <property type="match status" value="3"/>
</dbReference>
<sequence length="718" mass="80474">MPQGIYKPIALLGYTSPVITALVPQVRTNVHPHPHPHKARPSHMATAPLTPPKQDLRSRHFRVEVETVLLVPSGTGATSVAGMLKVSVAGASQNIPCQLHAGENRVRATILVSNVDLWWPVGYGAQPLYSLTATFTPSSALRDDHDHDRPWLAPVSADRQVGFRTVELVTDKYSNQKGSSMFFRINGVPIFAKGANFVPMDSFENRVSDQDMVQLVQDALDANMNVLRVWGGGVYQQDKFYQLCDEKGIMVWQEFMFACAMYPRDEKFLATTAAEVTHQVERLTHHPSIILWSGSNENEAAFDWFGATRTNPRLYVVDYAKLYFDTIRETLLTLDASRPFWPSSPSNGVLEQNPFVGIWGNPYDLTMGDLHYYNYAADCTDVANFPSPRFASEYGYQSFPSFETWRPVTQQGDWHPFSDLMLHRQHHPDGNAQVLAQIQHYFRYNVTDSLQSFKDFLYLSQATQALCVKAQSEHYRRSKGMAANTMGAIYWQLNDIWQAPTWSSLEYGGRWKLLHHYVRHFFAPVLVSAYEQPTDSLQVHITSDVNQALSGALYTRLWSWDGVGALAEWKTAFSLAPLASKPVLSDSISSLISGKCKQRADCFLTFSVVDGSGNEVASNVFYLANIVQSALPKAQISAQVSPGNSSQEAFVQLISDNAAPFVYLDTSYPLKGRFEDNGFLLLPRTPRKITFHATSADGPIDIARFQRELVVRSPGDVY</sequence>
<evidence type="ECO:0000259" key="9">
    <source>
        <dbReference type="Pfam" id="PF17753"/>
    </source>
</evidence>
<dbReference type="KEGG" id="acan:ACA1_068180"/>
<dbReference type="EC" id="3.2.1.25" evidence="2"/>
<dbReference type="STRING" id="1257118.L8HCH4"/>
<evidence type="ECO:0000259" key="10">
    <source>
        <dbReference type="Pfam" id="PF17786"/>
    </source>
</evidence>
<dbReference type="InterPro" id="IPR041447">
    <property type="entry name" value="Mannosidase_ig"/>
</dbReference>
<feature type="domain" description="Glycoside hydrolase family 2 catalytic" evidence="8">
    <location>
        <begin position="183"/>
        <end position="340"/>
    </location>
</feature>
<feature type="domain" description="Mannosidase Ig/CBM-like" evidence="10">
    <location>
        <begin position="536"/>
        <end position="624"/>
    </location>
</feature>
<keyword evidence="3" id="KW-0732">Signal</keyword>
<evidence type="ECO:0000313" key="12">
    <source>
        <dbReference type="Proteomes" id="UP000011083"/>
    </source>
</evidence>
<dbReference type="InterPro" id="IPR013783">
    <property type="entry name" value="Ig-like_fold"/>
</dbReference>
<evidence type="ECO:0000256" key="2">
    <source>
        <dbReference type="ARBA" id="ARBA00012754"/>
    </source>
</evidence>
<dbReference type="Pfam" id="PF17753">
    <property type="entry name" value="Ig_mannosidase"/>
    <property type="match status" value="1"/>
</dbReference>
<dbReference type="PANTHER" id="PTHR43730">
    <property type="entry name" value="BETA-MANNOSIDASE"/>
    <property type="match status" value="1"/>
</dbReference>
<dbReference type="InterPro" id="IPR050887">
    <property type="entry name" value="Beta-mannosidase_GH2"/>
</dbReference>
<evidence type="ECO:0000256" key="4">
    <source>
        <dbReference type="ARBA" id="ARBA00022801"/>
    </source>
</evidence>
<evidence type="ECO:0000256" key="3">
    <source>
        <dbReference type="ARBA" id="ARBA00022729"/>
    </source>
</evidence>
<comment type="catalytic activity">
    <reaction evidence="1">
        <text>Hydrolysis of terminal, non-reducing beta-D-mannose residues in beta-D-mannosides.</text>
        <dbReference type="EC" id="3.2.1.25"/>
    </reaction>
</comment>
<dbReference type="Gene3D" id="2.60.40.10">
    <property type="entry name" value="Immunoglobulins"/>
    <property type="match status" value="3"/>
</dbReference>
<protein>
    <recommendedName>
        <fullName evidence="2">beta-mannosidase</fullName>
        <ecNumber evidence="2">3.2.1.25</ecNumber>
    </recommendedName>
</protein>
<keyword evidence="4" id="KW-0378">Hydrolase</keyword>
<dbReference type="PANTHER" id="PTHR43730:SF1">
    <property type="entry name" value="BETA-MANNOSIDASE"/>
    <property type="match status" value="1"/>
</dbReference>
<dbReference type="AlphaFoldDB" id="L8HCH4"/>
<dbReference type="GO" id="GO:0005975">
    <property type="term" value="P:carbohydrate metabolic process"/>
    <property type="evidence" value="ECO:0007669"/>
    <property type="project" value="InterPro"/>
</dbReference>
<evidence type="ECO:0000259" key="8">
    <source>
        <dbReference type="Pfam" id="PF02836"/>
    </source>
</evidence>
<accession>L8HCH4</accession>
<dbReference type="OrthoDB" id="2866996at2759"/>
<dbReference type="GO" id="GO:0006516">
    <property type="term" value="P:glycoprotein catabolic process"/>
    <property type="evidence" value="ECO:0007669"/>
    <property type="project" value="TreeGrafter"/>
</dbReference>
<dbReference type="Proteomes" id="UP000011083">
    <property type="component" value="Unassembled WGS sequence"/>
</dbReference>
<keyword evidence="6" id="KW-0326">Glycosidase</keyword>
<feature type="compositionally biased region" description="Basic residues" evidence="7">
    <location>
        <begin position="31"/>
        <end position="41"/>
    </location>
</feature>
<dbReference type="Pfam" id="PF17786">
    <property type="entry name" value="Mannosidase_ig"/>
    <property type="match status" value="1"/>
</dbReference>
<dbReference type="InterPro" id="IPR006103">
    <property type="entry name" value="Glyco_hydro_2_cat"/>
</dbReference>
<feature type="domain" description="Beta-mannosidase Ig-fold" evidence="9">
    <location>
        <begin position="631"/>
        <end position="716"/>
    </location>
</feature>
<dbReference type="GO" id="GO:0004567">
    <property type="term" value="F:beta-mannosidase activity"/>
    <property type="evidence" value="ECO:0007669"/>
    <property type="project" value="UniProtKB-EC"/>
</dbReference>
<dbReference type="FunFam" id="3.20.20.80:FF:000050">
    <property type="entry name" value="Beta-mannosidase B"/>
    <property type="match status" value="1"/>
</dbReference>
<dbReference type="SUPFAM" id="SSF51445">
    <property type="entry name" value="(Trans)glycosidases"/>
    <property type="match status" value="1"/>
</dbReference>
<evidence type="ECO:0000256" key="5">
    <source>
        <dbReference type="ARBA" id="ARBA00023157"/>
    </source>
</evidence>
<organism evidence="11 12">
    <name type="scientific">Acanthamoeba castellanii (strain ATCC 30010 / Neff)</name>
    <dbReference type="NCBI Taxonomy" id="1257118"/>
    <lineage>
        <taxon>Eukaryota</taxon>
        <taxon>Amoebozoa</taxon>
        <taxon>Discosea</taxon>
        <taxon>Longamoebia</taxon>
        <taxon>Centramoebida</taxon>
        <taxon>Acanthamoebidae</taxon>
        <taxon>Acanthamoeba</taxon>
    </lineage>
</organism>
<dbReference type="OMA" id="KRQWKGP"/>
<dbReference type="InterPro" id="IPR036156">
    <property type="entry name" value="Beta-gal/glucu_dom_sf"/>
</dbReference>
<dbReference type="RefSeq" id="XP_004352762.1">
    <property type="nucleotide sequence ID" value="XM_004352710.1"/>
</dbReference>
<gene>
    <name evidence="11" type="ORF">ACA1_068180</name>
</gene>
<keyword evidence="5" id="KW-1015">Disulfide bond</keyword>